<feature type="transmembrane region" description="Helical" evidence="7">
    <location>
        <begin position="289"/>
        <end position="309"/>
    </location>
</feature>
<feature type="transmembrane region" description="Helical" evidence="7">
    <location>
        <begin position="124"/>
        <end position="148"/>
    </location>
</feature>
<feature type="transmembrane region" description="Helical" evidence="7">
    <location>
        <begin position="189"/>
        <end position="208"/>
    </location>
</feature>
<gene>
    <name evidence="9" type="ORF">H9763_10565</name>
</gene>
<comment type="similarity">
    <text evidence="7">Belongs to the binding-protein-dependent transport system permease family.</text>
</comment>
<comment type="caution">
    <text evidence="9">The sequence shown here is derived from an EMBL/GenBank/DDBJ whole genome shotgun (WGS) entry which is preliminary data.</text>
</comment>
<keyword evidence="2 7" id="KW-0813">Transport</keyword>
<dbReference type="PANTHER" id="PTHR43227:SF11">
    <property type="entry name" value="BLL4140 PROTEIN"/>
    <property type="match status" value="1"/>
</dbReference>
<feature type="domain" description="ABC transmembrane type-1" evidence="8">
    <location>
        <begin position="88"/>
        <end position="305"/>
    </location>
</feature>
<proteinExistence type="inferred from homology"/>
<evidence type="ECO:0000256" key="7">
    <source>
        <dbReference type="RuleBase" id="RU363032"/>
    </source>
</evidence>
<reference evidence="9" key="2">
    <citation type="submission" date="2021-04" db="EMBL/GenBank/DDBJ databases">
        <authorList>
            <person name="Gilroy R."/>
        </authorList>
    </citation>
    <scope>NUCLEOTIDE SEQUENCE</scope>
    <source>
        <strain evidence="9">USAMLcec3-2134</strain>
    </source>
</reference>
<dbReference type="AlphaFoldDB" id="A0A9D2MTN0"/>
<sequence length="319" mass="36062">MSKAAAPNRKKKDRWAKRDTELTILTLPTVIWYICFCYFPMFGILMAFKNFKIVDATKNFFYNLLQSEWNGVDNFRFLFTSGSGALVVKLTLLYNIVFIILGVVVPVCLSLMMSQLYSKRFGKVCQTFMFLPYFMSWVVVTYFVFAFLSPDKGLVNSVLTSMGKDPVSWYQTPKYWPAMLIFLSQWKGMGYGMVVYLATITGIDGTLYEAAMIDGATKFQQAVKITLPLMKPVIIMMFILAMGGLVRSDFGLFYQVPKASDSLYTVTETIDVFIYKMIKTQPNPNMGSAASFLQSVLGCALILTSNWIVKKVDSDSAII</sequence>
<evidence type="ECO:0000256" key="2">
    <source>
        <dbReference type="ARBA" id="ARBA00022448"/>
    </source>
</evidence>
<dbReference type="Gene3D" id="1.10.3720.10">
    <property type="entry name" value="MetI-like"/>
    <property type="match status" value="1"/>
</dbReference>
<evidence type="ECO:0000256" key="4">
    <source>
        <dbReference type="ARBA" id="ARBA00022692"/>
    </source>
</evidence>
<dbReference type="Proteomes" id="UP000886883">
    <property type="component" value="Unassembled WGS sequence"/>
</dbReference>
<accession>A0A9D2MTN0</accession>
<evidence type="ECO:0000256" key="5">
    <source>
        <dbReference type="ARBA" id="ARBA00022989"/>
    </source>
</evidence>
<dbReference type="GO" id="GO:0055085">
    <property type="term" value="P:transmembrane transport"/>
    <property type="evidence" value="ECO:0007669"/>
    <property type="project" value="InterPro"/>
</dbReference>
<dbReference type="InterPro" id="IPR000515">
    <property type="entry name" value="MetI-like"/>
</dbReference>
<evidence type="ECO:0000256" key="6">
    <source>
        <dbReference type="ARBA" id="ARBA00023136"/>
    </source>
</evidence>
<organism evidence="9 10">
    <name type="scientific">Candidatus Eisenbergiella merdigallinarum</name>
    <dbReference type="NCBI Taxonomy" id="2838552"/>
    <lineage>
        <taxon>Bacteria</taxon>
        <taxon>Bacillati</taxon>
        <taxon>Bacillota</taxon>
        <taxon>Clostridia</taxon>
        <taxon>Lachnospirales</taxon>
        <taxon>Lachnospiraceae</taxon>
        <taxon>Eisenbergiella</taxon>
    </lineage>
</organism>
<protein>
    <submittedName>
        <fullName evidence="9">ABC transporter permease subunit</fullName>
    </submittedName>
</protein>
<comment type="subcellular location">
    <subcellularLocation>
        <location evidence="1 7">Cell membrane</location>
        <topology evidence="1 7">Multi-pass membrane protein</topology>
    </subcellularLocation>
</comment>
<dbReference type="CDD" id="cd06261">
    <property type="entry name" value="TM_PBP2"/>
    <property type="match status" value="1"/>
</dbReference>
<reference evidence="9" key="1">
    <citation type="journal article" date="2021" name="PeerJ">
        <title>Extensive microbial diversity within the chicken gut microbiome revealed by metagenomics and culture.</title>
        <authorList>
            <person name="Gilroy R."/>
            <person name="Ravi A."/>
            <person name="Getino M."/>
            <person name="Pursley I."/>
            <person name="Horton D.L."/>
            <person name="Alikhan N.F."/>
            <person name="Baker D."/>
            <person name="Gharbi K."/>
            <person name="Hall N."/>
            <person name="Watson M."/>
            <person name="Adriaenssens E.M."/>
            <person name="Foster-Nyarko E."/>
            <person name="Jarju S."/>
            <person name="Secka A."/>
            <person name="Antonio M."/>
            <person name="Oren A."/>
            <person name="Chaudhuri R.R."/>
            <person name="La Ragione R."/>
            <person name="Hildebrand F."/>
            <person name="Pallen M.J."/>
        </authorList>
    </citation>
    <scope>NUCLEOTIDE SEQUENCE</scope>
    <source>
        <strain evidence="9">USAMLcec3-2134</strain>
    </source>
</reference>
<dbReference type="GO" id="GO:0005886">
    <property type="term" value="C:plasma membrane"/>
    <property type="evidence" value="ECO:0007669"/>
    <property type="project" value="UniProtKB-SubCell"/>
</dbReference>
<dbReference type="PANTHER" id="PTHR43227">
    <property type="entry name" value="BLL4140 PROTEIN"/>
    <property type="match status" value="1"/>
</dbReference>
<evidence type="ECO:0000256" key="3">
    <source>
        <dbReference type="ARBA" id="ARBA00022475"/>
    </source>
</evidence>
<dbReference type="Pfam" id="PF00528">
    <property type="entry name" value="BPD_transp_1"/>
    <property type="match status" value="1"/>
</dbReference>
<keyword evidence="4 7" id="KW-0812">Transmembrane</keyword>
<keyword evidence="6 7" id="KW-0472">Membrane</keyword>
<evidence type="ECO:0000313" key="10">
    <source>
        <dbReference type="Proteomes" id="UP000886883"/>
    </source>
</evidence>
<dbReference type="PROSITE" id="PS50928">
    <property type="entry name" value="ABC_TM1"/>
    <property type="match status" value="1"/>
</dbReference>
<evidence type="ECO:0000313" key="9">
    <source>
        <dbReference type="EMBL" id="HJB91887.1"/>
    </source>
</evidence>
<dbReference type="InterPro" id="IPR050809">
    <property type="entry name" value="UgpAE/MalFG_permease"/>
</dbReference>
<feature type="transmembrane region" description="Helical" evidence="7">
    <location>
        <begin position="92"/>
        <end position="112"/>
    </location>
</feature>
<feature type="transmembrane region" description="Helical" evidence="7">
    <location>
        <begin position="21"/>
        <end position="48"/>
    </location>
</feature>
<keyword evidence="5 7" id="KW-1133">Transmembrane helix</keyword>
<evidence type="ECO:0000259" key="8">
    <source>
        <dbReference type="PROSITE" id="PS50928"/>
    </source>
</evidence>
<dbReference type="EMBL" id="DWXE01000040">
    <property type="protein sequence ID" value="HJB91887.1"/>
    <property type="molecule type" value="Genomic_DNA"/>
</dbReference>
<dbReference type="InterPro" id="IPR035906">
    <property type="entry name" value="MetI-like_sf"/>
</dbReference>
<name>A0A9D2MTN0_9FIRM</name>
<evidence type="ECO:0000256" key="1">
    <source>
        <dbReference type="ARBA" id="ARBA00004651"/>
    </source>
</evidence>
<feature type="transmembrane region" description="Helical" evidence="7">
    <location>
        <begin position="229"/>
        <end position="246"/>
    </location>
</feature>
<keyword evidence="3" id="KW-1003">Cell membrane</keyword>
<dbReference type="SUPFAM" id="SSF161098">
    <property type="entry name" value="MetI-like"/>
    <property type="match status" value="1"/>
</dbReference>